<dbReference type="EMBL" id="FLQS01000021">
    <property type="protein sequence ID" value="SBS75887.1"/>
    <property type="molecule type" value="Genomic_DNA"/>
</dbReference>
<protein>
    <submittedName>
        <fullName evidence="1">Uncharacterized protein</fullName>
    </submittedName>
</protein>
<sequence length="50" mass="5489">MQPAQRPTIAENGAFLNKRVPGRLALAGELATHAHMLVNRLDRLGLSVKR</sequence>
<evidence type="ECO:0000313" key="1">
    <source>
        <dbReference type="EMBL" id="SBS75887.1"/>
    </source>
</evidence>
<gene>
    <name evidence="1" type="ORF">MHPYR_280055</name>
</gene>
<proteinExistence type="predicted"/>
<organism evidence="1">
    <name type="scientific">uncultured Mycobacterium sp</name>
    <dbReference type="NCBI Taxonomy" id="171292"/>
    <lineage>
        <taxon>Bacteria</taxon>
        <taxon>Bacillati</taxon>
        <taxon>Actinomycetota</taxon>
        <taxon>Actinomycetes</taxon>
        <taxon>Mycobacteriales</taxon>
        <taxon>Mycobacteriaceae</taxon>
        <taxon>Mycobacterium</taxon>
        <taxon>environmental samples</taxon>
    </lineage>
</organism>
<reference evidence="1" key="1">
    <citation type="submission" date="2016-03" db="EMBL/GenBank/DDBJ databases">
        <authorList>
            <person name="Ploux O."/>
        </authorList>
    </citation>
    <scope>NUCLEOTIDE SEQUENCE</scope>
    <source>
        <strain evidence="1">UC10</strain>
    </source>
</reference>
<accession>A0A1Y5PB57</accession>
<dbReference type="AlphaFoldDB" id="A0A1Y5PB57"/>
<name>A0A1Y5PB57_9MYCO</name>